<evidence type="ECO:0000259" key="1">
    <source>
        <dbReference type="Pfam" id="PF05686"/>
    </source>
</evidence>
<proteinExistence type="predicted"/>
<dbReference type="Pfam" id="PF05686">
    <property type="entry name" value="Glyco_transf_90"/>
    <property type="match status" value="1"/>
</dbReference>
<organism evidence="2 3">
    <name type="scientific">Puccinia coronata f. sp. avenae</name>
    <dbReference type="NCBI Taxonomy" id="200324"/>
    <lineage>
        <taxon>Eukaryota</taxon>
        <taxon>Fungi</taxon>
        <taxon>Dikarya</taxon>
        <taxon>Basidiomycota</taxon>
        <taxon>Pucciniomycotina</taxon>
        <taxon>Pucciniomycetes</taxon>
        <taxon>Pucciniales</taxon>
        <taxon>Pucciniaceae</taxon>
        <taxon>Puccinia</taxon>
    </lineage>
</organism>
<evidence type="ECO:0000313" key="3">
    <source>
        <dbReference type="Proteomes" id="UP000235388"/>
    </source>
</evidence>
<dbReference type="EMBL" id="PGCJ01000376">
    <property type="protein sequence ID" value="PLW30501.1"/>
    <property type="molecule type" value="Genomic_DNA"/>
</dbReference>
<protein>
    <recommendedName>
        <fullName evidence="1">Glycosyl transferase CAP10 domain-containing protein</fullName>
    </recommendedName>
</protein>
<evidence type="ECO:0000313" key="2">
    <source>
        <dbReference type="EMBL" id="PLW30501.1"/>
    </source>
</evidence>
<dbReference type="Proteomes" id="UP000235388">
    <property type="component" value="Unassembled WGS sequence"/>
</dbReference>
<reference evidence="2 3" key="1">
    <citation type="submission" date="2017-11" db="EMBL/GenBank/DDBJ databases">
        <title>De novo assembly and phasing of dikaryotic genomes from two isolates of Puccinia coronata f. sp. avenae, the causal agent of oat crown rust.</title>
        <authorList>
            <person name="Miller M.E."/>
            <person name="Zhang Y."/>
            <person name="Omidvar V."/>
            <person name="Sperschneider J."/>
            <person name="Schwessinger B."/>
            <person name="Raley C."/>
            <person name="Palmer J.M."/>
            <person name="Garnica D."/>
            <person name="Upadhyaya N."/>
            <person name="Rathjen J."/>
            <person name="Taylor J.M."/>
            <person name="Park R.F."/>
            <person name="Dodds P.N."/>
            <person name="Hirsch C.D."/>
            <person name="Kianian S.F."/>
            <person name="Figueroa M."/>
        </authorList>
    </citation>
    <scope>NUCLEOTIDE SEQUENCE [LARGE SCALE GENOMIC DNA]</scope>
    <source>
        <strain evidence="2">12NC29</strain>
    </source>
</reference>
<dbReference type="AlphaFoldDB" id="A0A2N5TYE5"/>
<dbReference type="InterPro" id="IPR006598">
    <property type="entry name" value="CAP10"/>
</dbReference>
<sequence>IQPWYHYIPVKTDYSDLHDIIHFLKTHDHLAKRIAQNGRDYSLRYWRKQDMAAYMFRLSLEWSRLYNRELCDSSAKGRCESYDFDLSLL</sequence>
<name>A0A2N5TYE5_9BASI</name>
<dbReference type="PANTHER" id="PTHR12203">
    <property type="entry name" value="KDEL LYS-ASP-GLU-LEU CONTAINING - RELATED"/>
    <property type="match status" value="1"/>
</dbReference>
<dbReference type="PANTHER" id="PTHR12203:SF118">
    <property type="entry name" value="BETA-1,2-XYLOSYLTRANSFERASE 1"/>
    <property type="match status" value="1"/>
</dbReference>
<dbReference type="InterPro" id="IPR051091">
    <property type="entry name" value="O-Glucosyltr/Glycosyltrsf_90"/>
</dbReference>
<feature type="domain" description="Glycosyl transferase CAP10" evidence="1">
    <location>
        <begin position="1"/>
        <end position="67"/>
    </location>
</feature>
<feature type="non-terminal residue" evidence="2">
    <location>
        <position position="1"/>
    </location>
</feature>
<accession>A0A2N5TYE5</accession>
<dbReference type="OrthoDB" id="541052at2759"/>
<comment type="caution">
    <text evidence="2">The sequence shown here is derived from an EMBL/GenBank/DDBJ whole genome shotgun (WGS) entry which is preliminary data.</text>
</comment>
<gene>
    <name evidence="2" type="ORF">PCANC_27899</name>
</gene>
<keyword evidence="3" id="KW-1185">Reference proteome</keyword>